<dbReference type="InterPro" id="IPR041694">
    <property type="entry name" value="ADH_N_2"/>
</dbReference>
<dbReference type="InterPro" id="IPR045010">
    <property type="entry name" value="MDR_fam"/>
</dbReference>
<name>A0ABP9I8C0_9ACTN</name>
<comment type="caution">
    <text evidence="3">The sequence shown here is derived from an EMBL/GenBank/DDBJ whole genome shotgun (WGS) entry which is preliminary data.</text>
</comment>
<dbReference type="EMBL" id="BAABHS010000044">
    <property type="protein sequence ID" value="GAA4991501.1"/>
    <property type="molecule type" value="Genomic_DNA"/>
</dbReference>
<dbReference type="InterPro" id="IPR011032">
    <property type="entry name" value="GroES-like_sf"/>
</dbReference>
<evidence type="ECO:0000313" key="4">
    <source>
        <dbReference type="Proteomes" id="UP001500466"/>
    </source>
</evidence>
<keyword evidence="4" id="KW-1185">Reference proteome</keyword>
<dbReference type="InterPro" id="IPR036291">
    <property type="entry name" value="NAD(P)-bd_dom_sf"/>
</dbReference>
<dbReference type="SUPFAM" id="SSF50129">
    <property type="entry name" value="GroES-like"/>
    <property type="match status" value="1"/>
</dbReference>
<protein>
    <submittedName>
        <fullName evidence="3">NADP-dependent oxidoreductase</fullName>
    </submittedName>
</protein>
<evidence type="ECO:0000313" key="3">
    <source>
        <dbReference type="EMBL" id="GAA4991501.1"/>
    </source>
</evidence>
<proteinExistence type="predicted"/>
<dbReference type="InterPro" id="IPR020843">
    <property type="entry name" value="ER"/>
</dbReference>
<accession>A0ABP9I8C0</accession>
<reference evidence="4" key="1">
    <citation type="journal article" date="2019" name="Int. J. Syst. Evol. Microbiol.">
        <title>The Global Catalogue of Microorganisms (GCM) 10K type strain sequencing project: providing services to taxonomists for standard genome sequencing and annotation.</title>
        <authorList>
            <consortium name="The Broad Institute Genomics Platform"/>
            <consortium name="The Broad Institute Genome Sequencing Center for Infectious Disease"/>
            <person name="Wu L."/>
            <person name="Ma J."/>
        </authorList>
    </citation>
    <scope>NUCLEOTIDE SEQUENCE [LARGE SCALE GENOMIC DNA]</scope>
    <source>
        <strain evidence="4">JCM 17986</strain>
    </source>
</reference>
<dbReference type="Pfam" id="PF16884">
    <property type="entry name" value="ADH_N_2"/>
    <property type="match status" value="1"/>
</dbReference>
<sequence>MSLTSREWHLIARPTGEPAATDFALVVAQVPDPEPGQVLVRNDWMSVDPYMRGRMDDTESYIPPFRLGEPMDGGAVGTVIASRAESVPEGTVVRHFAGWREYAVLPSADAHRVDTELAPPQTYLGVLGSTGLTAYVGLMEIARMKPGDVVFVSGAAGAVGSVAGQIARLLGAERVVGSTGGPEKAARLVESYGFDAAIDYRRGGLPAQLAEAAPQGIDVYFDNVGGDHLQAAIGAMNRYGRIALCGAISQYNAPEPTPGPDNLALAIGKRLTLRGMIIGDHLDMGPLYVRQAAGWLRNGSLRADETVVDGIGNAVDAFQSLMRGGNMGKMLVHLTGR</sequence>
<evidence type="ECO:0000256" key="1">
    <source>
        <dbReference type="ARBA" id="ARBA00023002"/>
    </source>
</evidence>
<dbReference type="InterPro" id="IPR013149">
    <property type="entry name" value="ADH-like_C"/>
</dbReference>
<evidence type="ECO:0000259" key="2">
    <source>
        <dbReference type="SMART" id="SM00829"/>
    </source>
</evidence>
<dbReference type="Proteomes" id="UP001500466">
    <property type="component" value="Unassembled WGS sequence"/>
</dbReference>
<dbReference type="Gene3D" id="3.40.50.720">
    <property type="entry name" value="NAD(P)-binding Rossmann-like Domain"/>
    <property type="match status" value="1"/>
</dbReference>
<dbReference type="RefSeq" id="WP_345680268.1">
    <property type="nucleotide sequence ID" value="NZ_BAABHS010000044.1"/>
</dbReference>
<keyword evidence="1" id="KW-0560">Oxidoreductase</keyword>
<dbReference type="SUPFAM" id="SSF51735">
    <property type="entry name" value="NAD(P)-binding Rossmann-fold domains"/>
    <property type="match status" value="1"/>
</dbReference>
<dbReference type="PANTHER" id="PTHR43205:SF7">
    <property type="entry name" value="PROSTAGLANDIN REDUCTASE 1"/>
    <property type="match status" value="1"/>
</dbReference>
<dbReference type="SMART" id="SM00829">
    <property type="entry name" value="PKS_ER"/>
    <property type="match status" value="1"/>
</dbReference>
<gene>
    <name evidence="3" type="ORF">GCM10023205_74490</name>
</gene>
<dbReference type="Gene3D" id="3.90.180.10">
    <property type="entry name" value="Medium-chain alcohol dehydrogenases, catalytic domain"/>
    <property type="match status" value="1"/>
</dbReference>
<feature type="domain" description="Enoyl reductase (ER)" evidence="2">
    <location>
        <begin position="16"/>
        <end position="332"/>
    </location>
</feature>
<dbReference type="Pfam" id="PF00107">
    <property type="entry name" value="ADH_zinc_N"/>
    <property type="match status" value="1"/>
</dbReference>
<dbReference type="PANTHER" id="PTHR43205">
    <property type="entry name" value="PROSTAGLANDIN REDUCTASE"/>
    <property type="match status" value="1"/>
</dbReference>
<organism evidence="3 4">
    <name type="scientific">Yinghuangia aomiensis</name>
    <dbReference type="NCBI Taxonomy" id="676205"/>
    <lineage>
        <taxon>Bacteria</taxon>
        <taxon>Bacillati</taxon>
        <taxon>Actinomycetota</taxon>
        <taxon>Actinomycetes</taxon>
        <taxon>Kitasatosporales</taxon>
        <taxon>Streptomycetaceae</taxon>
        <taxon>Yinghuangia</taxon>
    </lineage>
</organism>
<dbReference type="CDD" id="cd05288">
    <property type="entry name" value="PGDH"/>
    <property type="match status" value="1"/>
</dbReference>